<evidence type="ECO:0000313" key="3">
    <source>
        <dbReference type="Proteomes" id="UP001314796"/>
    </source>
</evidence>
<reference evidence="2 3" key="1">
    <citation type="submission" date="2021-01" db="EMBL/GenBank/DDBJ databases">
        <title>Genomic Encyclopedia of Type Strains, Phase IV (KMG-IV): sequencing the most valuable type-strain genomes for metagenomic binning, comparative biology and taxonomic classification.</title>
        <authorList>
            <person name="Goeker M."/>
        </authorList>
    </citation>
    <scope>NUCLEOTIDE SEQUENCE [LARGE SCALE GENOMIC DNA]</scope>
    <source>
        <strain evidence="2 3">DSM 25890</strain>
    </source>
</reference>
<keyword evidence="3" id="KW-1185">Reference proteome</keyword>
<gene>
    <name evidence="2" type="ORF">JOC73_000710</name>
</gene>
<dbReference type="PROSITE" id="PS51186">
    <property type="entry name" value="GNAT"/>
    <property type="match status" value="1"/>
</dbReference>
<dbReference type="Gene3D" id="3.40.630.30">
    <property type="match status" value="1"/>
</dbReference>
<evidence type="ECO:0000313" key="2">
    <source>
        <dbReference type="EMBL" id="MBM7614199.1"/>
    </source>
</evidence>
<dbReference type="EMBL" id="JAFBEE010000003">
    <property type="protein sequence ID" value="MBM7614199.1"/>
    <property type="molecule type" value="Genomic_DNA"/>
</dbReference>
<evidence type="ECO:0000259" key="1">
    <source>
        <dbReference type="PROSITE" id="PS51186"/>
    </source>
</evidence>
<dbReference type="InterPro" id="IPR016181">
    <property type="entry name" value="Acyl_CoA_acyltransferase"/>
</dbReference>
<dbReference type="InterPro" id="IPR000182">
    <property type="entry name" value="GNAT_dom"/>
</dbReference>
<sequence>MIELEKKDFQHVKSLLNEENHHFPLLKSVISHNIEGRIFVDELNPQKGCQSALIINNMGWAYFLGREDNDDFNEHVEEILKSFASMTGNLANNNPIIWFGISDYWRGRVTERLTTDVQDYPRMQYIFNPEGYQFGGYTKDDTNFHYEIAEITEENIQQAIAFNESIINFWQSKEEFLKKGFGYIVLDREKIISQSISASVEDGEVEIDILTEQDYRGKGLAKIIASRLIEKCLGEGLIPKWDCIVNNTPSRKLAEQLGFEVKKEYNLSIINL</sequence>
<name>A0ABS2NNP2_9FIRM</name>
<protein>
    <submittedName>
        <fullName evidence="2">RimJ/RimL family protein N-acetyltransferase</fullName>
    </submittedName>
</protein>
<dbReference type="Pfam" id="PF12746">
    <property type="entry name" value="GNAT_acetyltran"/>
    <property type="match status" value="1"/>
</dbReference>
<comment type="caution">
    <text evidence="2">The sequence shown here is derived from an EMBL/GenBank/DDBJ whole genome shotgun (WGS) entry which is preliminary data.</text>
</comment>
<dbReference type="PANTHER" id="PTHR31143">
    <property type="match status" value="1"/>
</dbReference>
<dbReference type="RefSeq" id="WP_204400476.1">
    <property type="nucleotide sequence ID" value="NZ_JAFBEE010000003.1"/>
</dbReference>
<organism evidence="2 3">
    <name type="scientific">Alkaliphilus hydrothermalis</name>
    <dbReference type="NCBI Taxonomy" id="1482730"/>
    <lineage>
        <taxon>Bacteria</taxon>
        <taxon>Bacillati</taxon>
        <taxon>Bacillota</taxon>
        <taxon>Clostridia</taxon>
        <taxon>Peptostreptococcales</taxon>
        <taxon>Natronincolaceae</taxon>
        <taxon>Alkaliphilus</taxon>
    </lineage>
</organism>
<accession>A0ABS2NNP2</accession>
<dbReference type="PANTHER" id="PTHR31143:SF2">
    <property type="entry name" value="FR47-LIKE DOMAIN-CONTAINING PROTEIN-RELATED"/>
    <property type="match status" value="1"/>
</dbReference>
<feature type="domain" description="N-acetyltransferase" evidence="1">
    <location>
        <begin position="146"/>
        <end position="272"/>
    </location>
</feature>
<dbReference type="SUPFAM" id="SSF55729">
    <property type="entry name" value="Acyl-CoA N-acyltransferases (Nat)"/>
    <property type="match status" value="1"/>
</dbReference>
<proteinExistence type="predicted"/>
<dbReference type="Proteomes" id="UP001314796">
    <property type="component" value="Unassembled WGS sequence"/>
</dbReference>
<dbReference type="InterPro" id="IPR027365">
    <property type="entry name" value="GNAT_acetyltra_YdfB-like"/>
</dbReference>